<dbReference type="AlphaFoldDB" id="A0A0F9IUE7"/>
<gene>
    <name evidence="2" type="ORF">LCGC14_1613480</name>
</gene>
<dbReference type="EMBL" id="LAZR01013090">
    <property type="protein sequence ID" value="KKM23609.1"/>
    <property type="molecule type" value="Genomic_DNA"/>
</dbReference>
<sequence>MPTSQIRRGVTAAGRPGDSITIPEISKHRPSPVESGRGRRPGAEDRRAATICRKSFSFSRGYSELRPHPITATVRPPAASAPRCAAVSIPRAPARCTQCNVVQSAFWLLWQRAEEAA</sequence>
<comment type="caution">
    <text evidence="2">The sequence shown here is derived from an EMBL/GenBank/DDBJ whole genome shotgun (WGS) entry which is preliminary data.</text>
</comment>
<evidence type="ECO:0000256" key="1">
    <source>
        <dbReference type="SAM" id="MobiDB-lite"/>
    </source>
</evidence>
<accession>A0A0F9IUE7</accession>
<protein>
    <submittedName>
        <fullName evidence="2">Uncharacterized protein</fullName>
    </submittedName>
</protein>
<reference evidence="2" key="1">
    <citation type="journal article" date="2015" name="Nature">
        <title>Complex archaea that bridge the gap between prokaryotes and eukaryotes.</title>
        <authorList>
            <person name="Spang A."/>
            <person name="Saw J.H."/>
            <person name="Jorgensen S.L."/>
            <person name="Zaremba-Niedzwiedzka K."/>
            <person name="Martijn J."/>
            <person name="Lind A.E."/>
            <person name="van Eijk R."/>
            <person name="Schleper C."/>
            <person name="Guy L."/>
            <person name="Ettema T.J."/>
        </authorList>
    </citation>
    <scope>NUCLEOTIDE SEQUENCE</scope>
</reference>
<organism evidence="2">
    <name type="scientific">marine sediment metagenome</name>
    <dbReference type="NCBI Taxonomy" id="412755"/>
    <lineage>
        <taxon>unclassified sequences</taxon>
        <taxon>metagenomes</taxon>
        <taxon>ecological metagenomes</taxon>
    </lineage>
</organism>
<evidence type="ECO:0000313" key="2">
    <source>
        <dbReference type="EMBL" id="KKM23609.1"/>
    </source>
</evidence>
<feature type="region of interest" description="Disordered" evidence="1">
    <location>
        <begin position="1"/>
        <end position="47"/>
    </location>
</feature>
<name>A0A0F9IUE7_9ZZZZ</name>
<proteinExistence type="predicted"/>